<keyword evidence="3" id="KW-0574">Periplasm</keyword>
<gene>
    <name evidence="5" type="ORF">A45J_2251</name>
</gene>
<evidence type="ECO:0000313" key="5">
    <source>
        <dbReference type="EMBL" id="GER94488.1"/>
    </source>
</evidence>
<protein>
    <submittedName>
        <fullName evidence="5">Flagella basal body P-ring formation protein FlgA</fullName>
    </submittedName>
</protein>
<dbReference type="InterPro" id="IPR017585">
    <property type="entry name" value="SAF_FlgA"/>
</dbReference>
<evidence type="ECO:0000256" key="2">
    <source>
        <dbReference type="ARBA" id="ARBA00022729"/>
    </source>
</evidence>
<evidence type="ECO:0000256" key="1">
    <source>
        <dbReference type="ARBA" id="ARBA00004418"/>
    </source>
</evidence>
<keyword evidence="5" id="KW-0969">Cilium</keyword>
<keyword evidence="2" id="KW-0732">Signal</keyword>
<reference evidence="5" key="1">
    <citation type="submission" date="2019-10" db="EMBL/GenBank/DDBJ databases">
        <title>Metagenomic sequencing of thiosulfate-disproportionating enrichment culture.</title>
        <authorList>
            <person name="Umezawa K."/>
            <person name="Kojima H."/>
            <person name="Fukui M."/>
        </authorList>
    </citation>
    <scope>NUCLEOTIDE SEQUENCE</scope>
    <source>
        <strain evidence="5">45J</strain>
    </source>
</reference>
<dbReference type="GO" id="GO:0042597">
    <property type="term" value="C:periplasmic space"/>
    <property type="evidence" value="ECO:0007669"/>
    <property type="project" value="UniProtKB-SubCell"/>
</dbReference>
<dbReference type="Gene3D" id="3.90.1210.10">
    <property type="entry name" value="Antifreeze-like/N-acetylneuraminic acid synthase C-terminal domain"/>
    <property type="match status" value="1"/>
</dbReference>
<feature type="domain" description="SAF" evidence="4">
    <location>
        <begin position="121"/>
        <end position="183"/>
    </location>
</feature>
<evidence type="ECO:0000259" key="4">
    <source>
        <dbReference type="SMART" id="SM00858"/>
    </source>
</evidence>
<dbReference type="EMBL" id="BLAB01000001">
    <property type="protein sequence ID" value="GER94488.1"/>
    <property type="molecule type" value="Genomic_DNA"/>
</dbReference>
<dbReference type="CDD" id="cd11614">
    <property type="entry name" value="SAF_CpaB_FlgA_like"/>
    <property type="match status" value="1"/>
</dbReference>
<evidence type="ECO:0000256" key="3">
    <source>
        <dbReference type="ARBA" id="ARBA00022764"/>
    </source>
</evidence>
<dbReference type="InterPro" id="IPR013974">
    <property type="entry name" value="SAF"/>
</dbReference>
<name>A0A5J4KY06_9ZZZZ</name>
<dbReference type="InterPro" id="IPR039246">
    <property type="entry name" value="Flagellar_FlgA"/>
</dbReference>
<dbReference type="SMART" id="SM00858">
    <property type="entry name" value="SAF"/>
    <property type="match status" value="1"/>
</dbReference>
<sequence>MRSQKFKRLIIRYLSPVIYCLLLSFWLLTTSAMANQQDLMGNIKQAIVKELRNTISEDIEITGLRVLEGKDALENLEGYKISAVVMNGYVGRNNVNFIVGLIDKRLNRKNIAVDVSYDVLNEVFITFRSLSKGTILSADDFYAIKQKASKIPANAVLNRNDIQGKILKANIGQGVIIRADHLTDNVSIKRGQKVEVVVEGNSVVISTHGVLRSDAIIGGAARVLCDISKKEVSGILISPNTVRVKI</sequence>
<dbReference type="PANTHER" id="PTHR36307">
    <property type="entry name" value="FLAGELLA BASAL BODY P-RING FORMATION PROTEIN FLGA"/>
    <property type="match status" value="1"/>
</dbReference>
<keyword evidence="5" id="KW-0966">Cell projection</keyword>
<dbReference type="NCBIfam" id="TIGR03170">
    <property type="entry name" value="flgA_cterm"/>
    <property type="match status" value="1"/>
</dbReference>
<dbReference type="AlphaFoldDB" id="A0A5J4KY06"/>
<dbReference type="Pfam" id="PF13144">
    <property type="entry name" value="ChapFlgA"/>
    <property type="match status" value="1"/>
</dbReference>
<dbReference type="Gene3D" id="2.30.30.760">
    <property type="match status" value="1"/>
</dbReference>
<organism evidence="5">
    <name type="scientific">hot springs metagenome</name>
    <dbReference type="NCBI Taxonomy" id="433727"/>
    <lineage>
        <taxon>unclassified sequences</taxon>
        <taxon>metagenomes</taxon>
        <taxon>ecological metagenomes</taxon>
    </lineage>
</organism>
<dbReference type="PANTHER" id="PTHR36307:SF1">
    <property type="entry name" value="FLAGELLA BASAL BODY P-RING FORMATION PROTEIN FLGA"/>
    <property type="match status" value="1"/>
</dbReference>
<comment type="subcellular location">
    <subcellularLocation>
        <location evidence="1">Periplasm</location>
    </subcellularLocation>
</comment>
<keyword evidence="5" id="KW-0282">Flagellum</keyword>
<accession>A0A5J4KY06</accession>
<dbReference type="GO" id="GO:0044780">
    <property type="term" value="P:bacterial-type flagellum assembly"/>
    <property type="evidence" value="ECO:0007669"/>
    <property type="project" value="InterPro"/>
</dbReference>
<comment type="caution">
    <text evidence="5">The sequence shown here is derived from an EMBL/GenBank/DDBJ whole genome shotgun (WGS) entry which is preliminary data.</text>
</comment>
<proteinExistence type="predicted"/>